<evidence type="ECO:0000313" key="1">
    <source>
        <dbReference type="Ensembl" id="ENSSSCP00070026562.1"/>
    </source>
</evidence>
<protein>
    <submittedName>
        <fullName evidence="1">Uncharacterized protein</fullName>
    </submittedName>
</protein>
<reference evidence="1 2" key="1">
    <citation type="submission" date="2017-08" db="EMBL/GenBank/DDBJ databases">
        <title>USMARCv1.0.</title>
        <authorList>
            <person name="Hannum G.I."/>
            <person name="Koren S."/>
            <person name="Schroeder S.G."/>
            <person name="Chin S.C."/>
            <person name="Nonneman D.J."/>
            <person name="Becker S.A."/>
            <person name="Rosen B.D."/>
            <person name="Bickhart D.M."/>
            <person name="Putnam N.H."/>
            <person name="Green R.E."/>
            <person name="Tuggle C.K."/>
            <person name="Liu H."/>
            <person name="Rohrer G.A."/>
            <person name="Warr A."/>
            <person name="Hall R."/>
            <person name="Kim K."/>
            <person name="Hume D.A."/>
            <person name="Talbot R."/>
            <person name="Chow W."/>
            <person name="Howe K."/>
            <person name="Schwartz A.S."/>
            <person name="Watson M."/>
            <person name="Archibald A.L."/>
            <person name="Phillippy A.M."/>
            <person name="Smith T.P.L."/>
        </authorList>
    </citation>
    <scope>NUCLEOTIDE SEQUENCE [LARGE SCALE GENOMIC DNA]</scope>
</reference>
<evidence type="ECO:0000313" key="2">
    <source>
        <dbReference type="Proteomes" id="UP000314985"/>
    </source>
</evidence>
<dbReference type="AlphaFoldDB" id="A0A4X1U9S4"/>
<name>A0A4X1U9S4_PIG</name>
<proteinExistence type="predicted"/>
<sequence length="61" mass="6490">PFLVLDLGGGVTVCEAARVKDLVVALHPGTGILFLVTRIKKPILLNLLLFAYDSLVPGQGF</sequence>
<dbReference type="Proteomes" id="UP000314985">
    <property type="component" value="Chromosome 8"/>
</dbReference>
<reference evidence="1" key="2">
    <citation type="submission" date="2025-08" db="UniProtKB">
        <authorList>
            <consortium name="Ensembl"/>
        </authorList>
    </citation>
    <scope>IDENTIFICATION</scope>
</reference>
<organism evidence="1 2">
    <name type="scientific">Sus scrofa</name>
    <name type="common">Pig</name>
    <dbReference type="NCBI Taxonomy" id="9823"/>
    <lineage>
        <taxon>Eukaryota</taxon>
        <taxon>Metazoa</taxon>
        <taxon>Chordata</taxon>
        <taxon>Craniata</taxon>
        <taxon>Vertebrata</taxon>
        <taxon>Euteleostomi</taxon>
        <taxon>Mammalia</taxon>
        <taxon>Eutheria</taxon>
        <taxon>Laurasiatheria</taxon>
        <taxon>Artiodactyla</taxon>
        <taxon>Suina</taxon>
        <taxon>Suidae</taxon>
        <taxon>Sus</taxon>
    </lineage>
</organism>
<dbReference type="Ensembl" id="ENSSSCT00070031862.1">
    <property type="protein sequence ID" value="ENSSSCP00070026562.1"/>
    <property type="gene ID" value="ENSSSCG00070016213.1"/>
</dbReference>
<accession>A0A4X1U9S4</accession>